<dbReference type="RefSeq" id="WP_101751497.1">
    <property type="nucleotide sequence ID" value="NZ_CP025430.1"/>
</dbReference>
<keyword evidence="3" id="KW-1185">Reference proteome</keyword>
<evidence type="ECO:0000256" key="1">
    <source>
        <dbReference type="SAM" id="Phobius"/>
    </source>
</evidence>
<dbReference type="EMBL" id="CP025430">
    <property type="protein sequence ID" value="AUH63455.1"/>
    <property type="molecule type" value="Genomic_DNA"/>
</dbReference>
<keyword evidence="1" id="KW-0472">Membrane</keyword>
<keyword evidence="1" id="KW-0812">Transmembrane</keyword>
<keyword evidence="1" id="KW-1133">Transmembrane helix</keyword>
<evidence type="ECO:0000313" key="2">
    <source>
        <dbReference type="EMBL" id="AUH63455.1"/>
    </source>
</evidence>
<dbReference type="KEGG" id="pzh:CX676_04140"/>
<proteinExistence type="predicted"/>
<dbReference type="AlphaFoldDB" id="A0A2H5EVX6"/>
<feature type="transmembrane region" description="Helical" evidence="1">
    <location>
        <begin position="97"/>
        <end position="117"/>
    </location>
</feature>
<organism evidence="2 3">
    <name type="scientific">Paracoccus zhejiangensis</name>
    <dbReference type="NCBI Taxonomy" id="1077935"/>
    <lineage>
        <taxon>Bacteria</taxon>
        <taxon>Pseudomonadati</taxon>
        <taxon>Pseudomonadota</taxon>
        <taxon>Alphaproteobacteria</taxon>
        <taxon>Rhodobacterales</taxon>
        <taxon>Paracoccaceae</taxon>
        <taxon>Paracoccus</taxon>
    </lineage>
</organism>
<evidence type="ECO:0000313" key="3">
    <source>
        <dbReference type="Proteomes" id="UP000234530"/>
    </source>
</evidence>
<feature type="transmembrane region" description="Helical" evidence="1">
    <location>
        <begin position="123"/>
        <end position="144"/>
    </location>
</feature>
<sequence length="161" mass="17348">MRQWLRRRGIDRKILIWLAILLALFPILLGLMIFARLDLSTGDPSQTIGYSLVPFIIGAGLALLYMAVIGLPLAALCWIGVFALLRRMGLGPRASATLSGALASVAMMLPAALKIGGGSTSGTLGIMVMLGLIPCIISTIYFLITYRSATWHDLNRDHPPS</sequence>
<feature type="transmembrane region" description="Helical" evidence="1">
    <location>
        <begin position="14"/>
        <end position="35"/>
    </location>
</feature>
<dbReference type="Proteomes" id="UP000234530">
    <property type="component" value="Chromosome"/>
</dbReference>
<protein>
    <submittedName>
        <fullName evidence="2">Uncharacterized protein</fullName>
    </submittedName>
</protein>
<name>A0A2H5EVX6_9RHOB</name>
<feature type="transmembrane region" description="Helical" evidence="1">
    <location>
        <begin position="55"/>
        <end position="85"/>
    </location>
</feature>
<reference evidence="2 3" key="1">
    <citation type="journal article" date="2013" name="Antonie Van Leeuwenhoek">
        <title>Paracoccus zhejiangensis sp. nov., isolated from activated sludge in wastewater-treatment system.</title>
        <authorList>
            <person name="Wu Z.G."/>
            <person name="Zhang D.F."/>
            <person name="Liu Y.L."/>
            <person name="Wang F."/>
            <person name="Jiang X."/>
            <person name="Li C."/>
            <person name="Li S.P."/>
            <person name="Hong Q."/>
            <person name="Li W.J."/>
        </authorList>
    </citation>
    <scope>NUCLEOTIDE SEQUENCE [LARGE SCALE GENOMIC DNA]</scope>
    <source>
        <strain evidence="2 3">J6</strain>
    </source>
</reference>
<gene>
    <name evidence="2" type="ORF">CX676_04140</name>
</gene>
<accession>A0A2H5EVX6</accession>